<evidence type="ECO:0000259" key="5">
    <source>
        <dbReference type="Pfam" id="PF01923"/>
    </source>
</evidence>
<dbReference type="InterPro" id="IPR016030">
    <property type="entry name" value="CblAdoTrfase-like"/>
</dbReference>
<keyword evidence="4" id="KW-0169">Cobalamin biosynthesis</keyword>
<protein>
    <recommendedName>
        <fullName evidence="4">Corrinoid adenosyltransferase</fullName>
        <ecNumber evidence="4">2.5.1.17</ecNumber>
    </recommendedName>
    <alternativeName>
        <fullName evidence="4">Cob(II)alamin adenosyltransferase</fullName>
    </alternativeName>
    <alternativeName>
        <fullName evidence="4">Cob(II)yrinic acid a,c-diamide adenosyltransferase</fullName>
    </alternativeName>
    <alternativeName>
        <fullName evidence="4">Cobinamide/cobalamin adenosyltransferase</fullName>
    </alternativeName>
</protein>
<keyword evidence="1 4" id="KW-0808">Transferase</keyword>
<dbReference type="EC" id="2.5.1.17" evidence="4"/>
<name>A0A5P8E7G4_9BACT</name>
<comment type="similarity">
    <text evidence="4">Belongs to the Cob(I)alamin adenosyltransferase family.</text>
</comment>
<dbReference type="EMBL" id="CP033459">
    <property type="protein sequence ID" value="QFQ12989.1"/>
    <property type="molecule type" value="Genomic_DNA"/>
</dbReference>
<dbReference type="GO" id="GO:0008817">
    <property type="term" value="F:corrinoid adenosyltransferase activity"/>
    <property type="evidence" value="ECO:0007669"/>
    <property type="project" value="UniProtKB-UniRule"/>
</dbReference>
<dbReference type="SUPFAM" id="SSF89028">
    <property type="entry name" value="Cobalamin adenosyltransferase-like"/>
    <property type="match status" value="1"/>
</dbReference>
<dbReference type="PANTHER" id="PTHR12213">
    <property type="entry name" value="CORRINOID ADENOSYLTRANSFERASE"/>
    <property type="match status" value="1"/>
</dbReference>
<dbReference type="GO" id="GO:0009236">
    <property type="term" value="P:cobalamin biosynthetic process"/>
    <property type="evidence" value="ECO:0007669"/>
    <property type="project" value="UniProtKB-UniRule"/>
</dbReference>
<dbReference type="RefSeq" id="WP_111898057.1">
    <property type="nucleotide sequence ID" value="NZ_CP033459.1"/>
</dbReference>
<dbReference type="GO" id="GO:0005524">
    <property type="term" value="F:ATP binding"/>
    <property type="evidence" value="ECO:0007669"/>
    <property type="project" value="UniProtKB-UniRule"/>
</dbReference>
<keyword evidence="7" id="KW-1185">Reference proteome</keyword>
<dbReference type="Gene3D" id="1.20.1200.10">
    <property type="entry name" value="Cobalamin adenosyltransferase-like"/>
    <property type="match status" value="1"/>
</dbReference>
<evidence type="ECO:0000313" key="7">
    <source>
        <dbReference type="Proteomes" id="UP000249375"/>
    </source>
</evidence>
<reference evidence="6 7" key="1">
    <citation type="submission" date="2018-11" db="EMBL/GenBank/DDBJ databases">
        <authorList>
            <person name="Na S.W."/>
            <person name="Baik M."/>
        </authorList>
    </citation>
    <scope>NUCLEOTIDE SEQUENCE [LARGE SCALE GENOMIC DNA]</scope>
    <source>
        <strain evidence="6 7">E39</strain>
    </source>
</reference>
<comment type="catalytic activity">
    <reaction evidence="4">
        <text>2 cob(II)alamin + reduced [electron-transfer flavoprotein] + 2 ATP = 2 adenosylcob(III)alamin + 2 triphosphate + oxidized [electron-transfer flavoprotein] + 3 H(+)</text>
        <dbReference type="Rhea" id="RHEA:28671"/>
        <dbReference type="Rhea" id="RHEA-COMP:10685"/>
        <dbReference type="Rhea" id="RHEA-COMP:10686"/>
        <dbReference type="ChEBI" id="CHEBI:15378"/>
        <dbReference type="ChEBI" id="CHEBI:16304"/>
        <dbReference type="ChEBI" id="CHEBI:18036"/>
        <dbReference type="ChEBI" id="CHEBI:18408"/>
        <dbReference type="ChEBI" id="CHEBI:30616"/>
        <dbReference type="ChEBI" id="CHEBI:57692"/>
        <dbReference type="ChEBI" id="CHEBI:58307"/>
        <dbReference type="EC" id="2.5.1.17"/>
    </reaction>
</comment>
<organism evidence="6 7">
    <name type="scientific">Pseudoprevotella muciniphila</name>
    <dbReference type="NCBI Taxonomy" id="2133944"/>
    <lineage>
        <taxon>Bacteria</taxon>
        <taxon>Pseudomonadati</taxon>
        <taxon>Bacteroidota</taxon>
        <taxon>Bacteroidia</taxon>
        <taxon>Bacteroidales</taxon>
        <taxon>Prevotellaceae</taxon>
        <taxon>Pseudoprevotella</taxon>
    </lineage>
</organism>
<comment type="catalytic activity">
    <reaction evidence="4">
        <text>2 cob(II)yrinate a,c diamide + reduced [electron-transfer flavoprotein] + 2 ATP = 2 adenosylcob(III)yrinate a,c-diamide + 2 triphosphate + oxidized [electron-transfer flavoprotein] + 3 H(+)</text>
        <dbReference type="Rhea" id="RHEA:11528"/>
        <dbReference type="Rhea" id="RHEA-COMP:10685"/>
        <dbReference type="Rhea" id="RHEA-COMP:10686"/>
        <dbReference type="ChEBI" id="CHEBI:15378"/>
        <dbReference type="ChEBI" id="CHEBI:18036"/>
        <dbReference type="ChEBI" id="CHEBI:30616"/>
        <dbReference type="ChEBI" id="CHEBI:57692"/>
        <dbReference type="ChEBI" id="CHEBI:58307"/>
        <dbReference type="ChEBI" id="CHEBI:58503"/>
        <dbReference type="ChEBI" id="CHEBI:58537"/>
        <dbReference type="EC" id="2.5.1.17"/>
    </reaction>
</comment>
<evidence type="ECO:0000256" key="1">
    <source>
        <dbReference type="ARBA" id="ARBA00022679"/>
    </source>
</evidence>
<feature type="domain" description="Cobalamin adenosyltransferase-like" evidence="5">
    <location>
        <begin position="3"/>
        <end position="166"/>
    </location>
</feature>
<dbReference type="InterPro" id="IPR029499">
    <property type="entry name" value="PduO-typ"/>
</dbReference>
<dbReference type="Proteomes" id="UP000249375">
    <property type="component" value="Chromosome"/>
</dbReference>
<evidence type="ECO:0000256" key="2">
    <source>
        <dbReference type="ARBA" id="ARBA00022741"/>
    </source>
</evidence>
<keyword evidence="3 4" id="KW-0067">ATP-binding</keyword>
<dbReference type="PANTHER" id="PTHR12213:SF0">
    <property type="entry name" value="CORRINOID ADENOSYLTRANSFERASE MMAB"/>
    <property type="match status" value="1"/>
</dbReference>
<comment type="pathway">
    <text evidence="4">Cofactor biosynthesis; adenosylcobalamin biosynthesis; adenosylcobalamin from cob(II)yrinate a,c-diamide: step 2/7.</text>
</comment>
<evidence type="ECO:0000256" key="4">
    <source>
        <dbReference type="RuleBase" id="RU366026"/>
    </source>
</evidence>
<dbReference type="AlphaFoldDB" id="A0A5P8E7G4"/>
<dbReference type="KEGG" id="alq:C7Y71_008130"/>
<proteinExistence type="inferred from homology"/>
<evidence type="ECO:0000256" key="3">
    <source>
        <dbReference type="ARBA" id="ARBA00022840"/>
    </source>
</evidence>
<dbReference type="UniPathway" id="UPA00148">
    <property type="reaction ID" value="UER00233"/>
</dbReference>
<keyword evidence="2 4" id="KW-0547">Nucleotide-binding</keyword>
<dbReference type="NCBIfam" id="TIGR00636">
    <property type="entry name" value="PduO_Nterm"/>
    <property type="match status" value="1"/>
</dbReference>
<gene>
    <name evidence="6" type="ORF">C7Y71_008130</name>
</gene>
<evidence type="ECO:0000313" key="6">
    <source>
        <dbReference type="EMBL" id="QFQ12989.1"/>
    </source>
</evidence>
<accession>A0A5P8E7G4</accession>
<dbReference type="OrthoDB" id="9778896at2"/>
<dbReference type="Pfam" id="PF01923">
    <property type="entry name" value="Cob_adeno_trans"/>
    <property type="match status" value="1"/>
</dbReference>
<dbReference type="InterPro" id="IPR036451">
    <property type="entry name" value="CblAdoTrfase-like_sf"/>
</dbReference>
<sequence>MKIYTRSGDDGTTQIIGGKRVKKYDLQVEVYGTFDELTSYIGLVATYCKPPVQVFLKEIQQKLFYIMAWTAGSCKDNPLPVATDIEKIESAIDDLEEEYDLAYNGLILPGGTRAAAHTHVARTICRRAERLLARLLDEREFSSISSPHTPVYLNRLSDYLYTLAQTLQQEK</sequence>